<protein>
    <submittedName>
        <fullName evidence="2">Uncharacterized protein</fullName>
    </submittedName>
</protein>
<organism evidence="2 3">
    <name type="scientific">Acrasis kona</name>
    <dbReference type="NCBI Taxonomy" id="1008807"/>
    <lineage>
        <taxon>Eukaryota</taxon>
        <taxon>Discoba</taxon>
        <taxon>Heterolobosea</taxon>
        <taxon>Tetramitia</taxon>
        <taxon>Eutetramitia</taxon>
        <taxon>Acrasidae</taxon>
        <taxon>Acrasis</taxon>
    </lineage>
</organism>
<dbReference type="EMBL" id="JAOPGA020000944">
    <property type="protein sequence ID" value="KAL0483185.1"/>
    <property type="molecule type" value="Genomic_DNA"/>
</dbReference>
<reference evidence="2 3" key="1">
    <citation type="submission" date="2024-03" db="EMBL/GenBank/DDBJ databases">
        <title>The Acrasis kona genome and developmental transcriptomes reveal deep origins of eukaryotic multicellular pathways.</title>
        <authorList>
            <person name="Sheikh S."/>
            <person name="Fu C.-J."/>
            <person name="Brown M.W."/>
            <person name="Baldauf S.L."/>
        </authorList>
    </citation>
    <scope>NUCLEOTIDE SEQUENCE [LARGE SCALE GENOMIC DNA]</scope>
    <source>
        <strain evidence="2 3">ATCC MYA-3509</strain>
    </source>
</reference>
<sequence length="278" mass="29887">MIGSSSNFVFFNSKNINNLTNSDATKRVKGSTGDIPFSITDDSKLSLQLAPEKSLCFNPPTPLPGFQTFVSFNFPSSLPNSMATGIALVQASGTNNIRTLVTFSNSGQQNLRLDTDVSSDNNPITIQANTDYVLIIGVDSDVSFAQSSIIDVKQNVLSSMVNYFVDGNMIDAIFNDKYYICVTTSGLSRGMNAINSTMNVLYYGSQKRSVLVTSNATSVPRNVGKLSPGAIAGITIGVIAFCVIFILIVVVIMAVIIGVQRKRKVPVKVPSSVEMQRV</sequence>
<keyword evidence="3" id="KW-1185">Reference proteome</keyword>
<keyword evidence="1" id="KW-1133">Transmembrane helix</keyword>
<comment type="caution">
    <text evidence="2">The sequence shown here is derived from an EMBL/GenBank/DDBJ whole genome shotgun (WGS) entry which is preliminary data.</text>
</comment>
<keyword evidence="1" id="KW-0812">Transmembrane</keyword>
<gene>
    <name evidence="2" type="ORF">AKO1_015160</name>
</gene>
<evidence type="ECO:0000313" key="2">
    <source>
        <dbReference type="EMBL" id="KAL0483185.1"/>
    </source>
</evidence>
<name>A0AAW2Z164_9EUKA</name>
<feature type="transmembrane region" description="Helical" evidence="1">
    <location>
        <begin position="230"/>
        <end position="259"/>
    </location>
</feature>
<dbReference type="Proteomes" id="UP001431209">
    <property type="component" value="Unassembled WGS sequence"/>
</dbReference>
<keyword evidence="1" id="KW-0472">Membrane</keyword>
<accession>A0AAW2Z164</accession>
<evidence type="ECO:0000313" key="3">
    <source>
        <dbReference type="Proteomes" id="UP001431209"/>
    </source>
</evidence>
<proteinExistence type="predicted"/>
<evidence type="ECO:0000256" key="1">
    <source>
        <dbReference type="SAM" id="Phobius"/>
    </source>
</evidence>
<dbReference type="AlphaFoldDB" id="A0AAW2Z164"/>